<keyword evidence="3" id="KW-1185">Reference proteome</keyword>
<dbReference type="EMBL" id="JACVVK020000281">
    <property type="protein sequence ID" value="KAK7480457.1"/>
    <property type="molecule type" value="Genomic_DNA"/>
</dbReference>
<organism evidence="2 3">
    <name type="scientific">Batillaria attramentaria</name>
    <dbReference type="NCBI Taxonomy" id="370345"/>
    <lineage>
        <taxon>Eukaryota</taxon>
        <taxon>Metazoa</taxon>
        <taxon>Spiralia</taxon>
        <taxon>Lophotrochozoa</taxon>
        <taxon>Mollusca</taxon>
        <taxon>Gastropoda</taxon>
        <taxon>Caenogastropoda</taxon>
        <taxon>Sorbeoconcha</taxon>
        <taxon>Cerithioidea</taxon>
        <taxon>Batillariidae</taxon>
        <taxon>Batillaria</taxon>
    </lineage>
</organism>
<keyword evidence="1" id="KW-0812">Transmembrane</keyword>
<dbReference type="Proteomes" id="UP001519460">
    <property type="component" value="Unassembled WGS sequence"/>
</dbReference>
<protein>
    <submittedName>
        <fullName evidence="2">Uncharacterized protein</fullName>
    </submittedName>
</protein>
<reference evidence="2 3" key="1">
    <citation type="journal article" date="2023" name="Sci. Data">
        <title>Genome assembly of the Korean intertidal mud-creeper Batillaria attramentaria.</title>
        <authorList>
            <person name="Patra A.K."/>
            <person name="Ho P.T."/>
            <person name="Jun S."/>
            <person name="Lee S.J."/>
            <person name="Kim Y."/>
            <person name="Won Y.J."/>
        </authorList>
    </citation>
    <scope>NUCLEOTIDE SEQUENCE [LARGE SCALE GENOMIC DNA]</scope>
    <source>
        <strain evidence="2">Wonlab-2016</strain>
    </source>
</reference>
<keyword evidence="1" id="KW-0472">Membrane</keyword>
<comment type="caution">
    <text evidence="2">The sequence shown here is derived from an EMBL/GenBank/DDBJ whole genome shotgun (WGS) entry which is preliminary data.</text>
</comment>
<keyword evidence="1" id="KW-1133">Transmembrane helix</keyword>
<proteinExistence type="predicted"/>
<dbReference type="AlphaFoldDB" id="A0ABD0JZI4"/>
<feature type="non-terminal residue" evidence="2">
    <location>
        <position position="1"/>
    </location>
</feature>
<evidence type="ECO:0000313" key="2">
    <source>
        <dbReference type="EMBL" id="KAK7480457.1"/>
    </source>
</evidence>
<evidence type="ECO:0000256" key="1">
    <source>
        <dbReference type="SAM" id="Phobius"/>
    </source>
</evidence>
<name>A0ABD0JZI4_9CAEN</name>
<accession>A0ABD0JZI4</accession>
<sequence>LELVKMATTVPSETTVAETSDDGTKKYGSFLDDPYNMAMYVVLPVMVLVYGGCCVIYCCARLHRYLITNRNY</sequence>
<evidence type="ECO:0000313" key="3">
    <source>
        <dbReference type="Proteomes" id="UP001519460"/>
    </source>
</evidence>
<feature type="transmembrane region" description="Helical" evidence="1">
    <location>
        <begin position="37"/>
        <end position="60"/>
    </location>
</feature>
<gene>
    <name evidence="2" type="ORF">BaRGS_00028274</name>
</gene>